<dbReference type="InterPro" id="IPR036188">
    <property type="entry name" value="FAD/NAD-bd_sf"/>
</dbReference>
<dbReference type="InterPro" id="IPR038732">
    <property type="entry name" value="HpyO/CreE_NAD-binding"/>
</dbReference>
<name>A0A6M4MAY1_9ALTE</name>
<dbReference type="Pfam" id="PF13454">
    <property type="entry name" value="NAD_binding_9"/>
    <property type="match status" value="1"/>
</dbReference>
<dbReference type="Proteomes" id="UP000219285">
    <property type="component" value="Chromosome"/>
</dbReference>
<dbReference type="PANTHER" id="PTHR40254:SF1">
    <property type="entry name" value="BLR0577 PROTEIN"/>
    <property type="match status" value="1"/>
</dbReference>
<dbReference type="KEGG" id="apel:CA267_005850"/>
<evidence type="ECO:0000256" key="1">
    <source>
        <dbReference type="SAM" id="Phobius"/>
    </source>
</evidence>
<feature type="transmembrane region" description="Helical" evidence="1">
    <location>
        <begin position="6"/>
        <end position="27"/>
    </location>
</feature>
<dbReference type="SUPFAM" id="SSF51905">
    <property type="entry name" value="FAD/NAD(P)-binding domain"/>
    <property type="match status" value="1"/>
</dbReference>
<evidence type="ECO:0000313" key="4">
    <source>
        <dbReference type="Proteomes" id="UP000219285"/>
    </source>
</evidence>
<keyword evidence="1" id="KW-0812">Transmembrane</keyword>
<dbReference type="EMBL" id="CP052766">
    <property type="protein sequence ID" value="QJR80332.1"/>
    <property type="molecule type" value="Genomic_DNA"/>
</dbReference>
<proteinExistence type="predicted"/>
<reference evidence="3 4" key="2">
    <citation type="submission" date="2020-04" db="EMBL/GenBank/DDBJ databases">
        <title>Complete genome sequence of Alteromonas pelagimontana 5.12T.</title>
        <authorList>
            <person name="Sinha R.K."/>
            <person name="Krishnan K.P."/>
            <person name="Kurian J.P."/>
        </authorList>
    </citation>
    <scope>NUCLEOTIDE SEQUENCE [LARGE SCALE GENOMIC DNA]</scope>
    <source>
        <strain evidence="3 4">5.12</strain>
    </source>
</reference>
<organism evidence="3 4">
    <name type="scientific">Alteromonas pelagimontana</name>
    <dbReference type="NCBI Taxonomy" id="1858656"/>
    <lineage>
        <taxon>Bacteria</taxon>
        <taxon>Pseudomonadati</taxon>
        <taxon>Pseudomonadota</taxon>
        <taxon>Gammaproteobacteria</taxon>
        <taxon>Alteromonadales</taxon>
        <taxon>Alteromonadaceae</taxon>
        <taxon>Alteromonas/Salinimonas group</taxon>
        <taxon>Alteromonas</taxon>
    </lineage>
</organism>
<keyword evidence="1" id="KW-1133">Transmembrane helix</keyword>
<keyword evidence="4" id="KW-1185">Reference proteome</keyword>
<evidence type="ECO:0000313" key="3">
    <source>
        <dbReference type="EMBL" id="QJR80332.1"/>
    </source>
</evidence>
<dbReference type="AlphaFoldDB" id="A0A6M4MAY1"/>
<dbReference type="PANTHER" id="PTHR40254">
    <property type="entry name" value="BLR0577 PROTEIN"/>
    <property type="match status" value="1"/>
</dbReference>
<feature type="domain" description="FAD-dependent urate hydroxylase HpyO/Asp monooxygenase CreE-like FAD/NAD(P)-binding" evidence="2">
    <location>
        <begin position="10"/>
        <end position="170"/>
    </location>
</feature>
<accession>A0A6M4MAY1</accession>
<reference evidence="4" key="1">
    <citation type="submission" date="2014-12" db="EMBL/GenBank/DDBJ databases">
        <title>Complete genome sequence of a multi-drug resistant Klebsiella pneumoniae.</title>
        <authorList>
            <person name="Hua X."/>
            <person name="Chen Q."/>
            <person name="Li X."/>
            <person name="Feng Y."/>
            <person name="Ruan Z."/>
            <person name="Yu Y."/>
        </authorList>
    </citation>
    <scope>NUCLEOTIDE SEQUENCE [LARGE SCALE GENOMIC DNA]</scope>
    <source>
        <strain evidence="4">5.12</strain>
    </source>
</reference>
<protein>
    <recommendedName>
        <fullName evidence="2">FAD-dependent urate hydroxylase HpyO/Asp monooxygenase CreE-like FAD/NAD(P)-binding domain-containing protein</fullName>
    </recommendedName>
</protein>
<dbReference type="InterPro" id="IPR052189">
    <property type="entry name" value="L-asp_N-monooxygenase_NS-form"/>
</dbReference>
<dbReference type="RefSeq" id="WP_075608360.1">
    <property type="nucleotide sequence ID" value="NZ_CP052766.1"/>
</dbReference>
<sequence length="570" mass="63545">MKAVSFQSLAIIGGGPSALYLLHYLLLGKSGFRRIDIFEKRSTLGRGMPYGNAGALKEHLANVSSSELPALPQSLVQWLFEQSDTMLASYSINKQCLTEETIVPRLLMGAYLEAQFSALVNKAKQAGIDIRVHYEATVIDVKIDAENRHCIILKEGDYAGFTAAAICTGHTWPRKQEQSVAGYFDSPYPPIKLRHQRNHAVALRGCSLTAIDAISTLAVANGEFYHAANGQLKYEKHPQCQQFEIVMHALGGLMPSIRYHLDSPLLNTDGLLTEVELEAHRQENSGFLSLDFLFEHNFKKQVANRDAASFKKIANKNIEGFVQQMLSSREAFDPFTLFKVEYLQAEMSMLHKVSIVWKECLAVFSYALNPLARYLSAEDTQRMNEHLQPLIAIAIANIPQHSCQRLLALHSAGALSMISVGTSSDVKVVDNNIYYRYKNRRDETVEQHYQTFIDCIGQSPQPLSAFPFPSMRKSGRVRPAKVAYQYSKNGARDKQLTPKEVEFDANASVYYRLIGGADISASYQLLDGKRATSAKTYIMAVPYISGLNPDFSGLDYCADVAQKIAKDLET</sequence>
<gene>
    <name evidence="3" type="ORF">CA267_005850</name>
</gene>
<keyword evidence="1" id="KW-0472">Membrane</keyword>
<evidence type="ECO:0000259" key="2">
    <source>
        <dbReference type="Pfam" id="PF13454"/>
    </source>
</evidence>